<dbReference type="GO" id="GO:0005524">
    <property type="term" value="F:ATP binding"/>
    <property type="evidence" value="ECO:0007669"/>
    <property type="project" value="UniProtKB-KW"/>
</dbReference>
<keyword evidence="1" id="KW-0547">Nucleotide-binding</keyword>
<dbReference type="SUPFAM" id="SSF52540">
    <property type="entry name" value="P-loop containing nucleoside triphosphate hydrolases"/>
    <property type="match status" value="1"/>
</dbReference>
<reference evidence="1 2" key="1">
    <citation type="submission" date="2020-08" db="EMBL/GenBank/DDBJ databases">
        <authorList>
            <person name="Seo M.-J."/>
        </authorList>
    </citation>
    <scope>NUCLEOTIDE SEQUENCE [LARGE SCALE GENOMIC DNA]</scope>
    <source>
        <strain evidence="1 2">KIGAM211</strain>
    </source>
</reference>
<dbReference type="InterPro" id="IPR027417">
    <property type="entry name" value="P-loop_NTPase"/>
</dbReference>
<sequence>MFLTVGLPGAGKTTRARELATAHGILRLTPDDWMAPLFGHSDAGGRRDILEGRMVWVAHEVLVSGSSVVLDFGCWSPEERYAIRAVAEHAGAAFTMEHLQVPEDERRRRCDRRWTEAPETTFEMTAEDHDRFVALCRPPTAEELAGGPLPAPPSGSASWLAWASDRWPTLPRLDA</sequence>
<dbReference type="AlphaFoldDB" id="A0A7X0RK77"/>
<dbReference type="Gene3D" id="3.40.50.300">
    <property type="entry name" value="P-loop containing nucleotide triphosphate hydrolases"/>
    <property type="match status" value="1"/>
</dbReference>
<keyword evidence="1" id="KW-0067">ATP-binding</keyword>
<gene>
    <name evidence="1" type="ORF">H5V45_21135</name>
</gene>
<evidence type="ECO:0000313" key="2">
    <source>
        <dbReference type="Proteomes" id="UP000523955"/>
    </source>
</evidence>
<accession>A0A7X0RK77</accession>
<organism evidence="1 2">
    <name type="scientific">Nocardioides luti</name>
    <dbReference type="NCBI Taxonomy" id="2761101"/>
    <lineage>
        <taxon>Bacteria</taxon>
        <taxon>Bacillati</taxon>
        <taxon>Actinomycetota</taxon>
        <taxon>Actinomycetes</taxon>
        <taxon>Propionibacteriales</taxon>
        <taxon>Nocardioidaceae</taxon>
        <taxon>Nocardioides</taxon>
    </lineage>
</organism>
<comment type="caution">
    <text evidence="1">The sequence shown here is derived from an EMBL/GenBank/DDBJ whole genome shotgun (WGS) entry which is preliminary data.</text>
</comment>
<protein>
    <submittedName>
        <fullName evidence="1">ATP-binding protein</fullName>
    </submittedName>
</protein>
<dbReference type="Proteomes" id="UP000523955">
    <property type="component" value="Unassembled WGS sequence"/>
</dbReference>
<evidence type="ECO:0000313" key="1">
    <source>
        <dbReference type="EMBL" id="MBB6629836.1"/>
    </source>
</evidence>
<name>A0A7X0RK77_9ACTN</name>
<proteinExistence type="predicted"/>
<dbReference type="EMBL" id="JACKXE010000002">
    <property type="protein sequence ID" value="MBB6629836.1"/>
    <property type="molecule type" value="Genomic_DNA"/>
</dbReference>
<keyword evidence="2" id="KW-1185">Reference proteome</keyword>
<dbReference type="Pfam" id="PF13671">
    <property type="entry name" value="AAA_33"/>
    <property type="match status" value="1"/>
</dbReference>